<feature type="signal peptide" evidence="2">
    <location>
        <begin position="1"/>
        <end position="30"/>
    </location>
</feature>
<dbReference type="InterPro" id="IPR027994">
    <property type="entry name" value="WxL_dom"/>
</dbReference>
<gene>
    <name evidence="4" type="ORF">LA20249_06135</name>
</gene>
<evidence type="ECO:0000313" key="5">
    <source>
        <dbReference type="Proteomes" id="UP000234653"/>
    </source>
</evidence>
<keyword evidence="2" id="KW-0732">Signal</keyword>
<feature type="chain" id="PRO_5014668945" description="WxL domain-containing protein" evidence="2">
    <location>
        <begin position="31"/>
        <end position="276"/>
    </location>
</feature>
<accession>A0A2K9HHC3</accession>
<feature type="domain" description="WxL" evidence="3">
    <location>
        <begin position="36"/>
        <end position="267"/>
    </location>
</feature>
<reference evidence="4 5" key="1">
    <citation type="submission" date="2016-12" db="EMBL/GenBank/DDBJ databases">
        <title>The whole genome sequencing and assembly of Lactobacillus alimentarius DSM 20249T strain.</title>
        <authorList>
            <person name="Lee Y.-J."/>
            <person name="Yi H."/>
            <person name="Bahn Y.-S."/>
            <person name="Kim J.F."/>
            <person name="Lee D.-W."/>
        </authorList>
    </citation>
    <scope>NUCLEOTIDE SEQUENCE [LARGE SCALE GENOMIC DNA]</scope>
    <source>
        <strain evidence="4 5">DSM 20249</strain>
    </source>
</reference>
<sequence>MKLSKNVLVGSLATAGIVLGALAPAVTAQAATSSGKTNTTDGSVSYAKDTDVGPLGGEDSKLAIAYDSATGAGDGEASAQSNANVTVQSGLLTLDAVPDFGFANAAEGTTVNLDNNDTNGNPATDSQGQDKLTVTDSRTGAPGFTVDASITKFMPEGSSDTADAKAYTLNLTPTKLLNDKGVNVSTNGVAKTSEAHINGDSKGNGSADDSNVINLAAGTYAEGPINASFNKDAEDATLNLNDTASAAKTGTSKSYNATVTWTLKTVPVSTDTGSQG</sequence>
<dbReference type="AlphaFoldDB" id="A0A2K9HHC3"/>
<feature type="compositionally biased region" description="Polar residues" evidence="1">
    <location>
        <begin position="32"/>
        <end position="43"/>
    </location>
</feature>
<evidence type="ECO:0000256" key="1">
    <source>
        <dbReference type="SAM" id="MobiDB-lite"/>
    </source>
</evidence>
<dbReference type="OrthoDB" id="2149740at2"/>
<organism evidence="4 5">
    <name type="scientific">Companilactobacillus alimentarius DSM 20249</name>
    <dbReference type="NCBI Taxonomy" id="1423720"/>
    <lineage>
        <taxon>Bacteria</taxon>
        <taxon>Bacillati</taxon>
        <taxon>Bacillota</taxon>
        <taxon>Bacilli</taxon>
        <taxon>Lactobacillales</taxon>
        <taxon>Lactobacillaceae</taxon>
        <taxon>Companilactobacillus</taxon>
    </lineage>
</organism>
<keyword evidence="5" id="KW-1185">Reference proteome</keyword>
<evidence type="ECO:0000313" key="4">
    <source>
        <dbReference type="EMBL" id="AUI71778.1"/>
    </source>
</evidence>
<protein>
    <recommendedName>
        <fullName evidence="3">WxL domain-containing protein</fullName>
    </recommendedName>
</protein>
<dbReference type="Proteomes" id="UP000234653">
    <property type="component" value="Chromosome"/>
</dbReference>
<proteinExistence type="predicted"/>
<feature type="compositionally biased region" description="Polar residues" evidence="1">
    <location>
        <begin position="110"/>
        <end position="138"/>
    </location>
</feature>
<feature type="region of interest" description="Disordered" evidence="1">
    <location>
        <begin position="110"/>
        <end position="140"/>
    </location>
</feature>
<name>A0A2K9HHC3_9LACO</name>
<dbReference type="STRING" id="1423720.FC67_GL000826"/>
<evidence type="ECO:0000256" key="2">
    <source>
        <dbReference type="SAM" id="SignalP"/>
    </source>
</evidence>
<feature type="region of interest" description="Disordered" evidence="1">
    <location>
        <begin position="30"/>
        <end position="52"/>
    </location>
</feature>
<dbReference type="Pfam" id="PF13731">
    <property type="entry name" value="WxL"/>
    <property type="match status" value="1"/>
</dbReference>
<evidence type="ECO:0000259" key="3">
    <source>
        <dbReference type="Pfam" id="PF13731"/>
    </source>
</evidence>
<dbReference type="RefSeq" id="WP_057739009.1">
    <property type="nucleotide sequence ID" value="NZ_AZDQ01000031.1"/>
</dbReference>
<dbReference type="EMBL" id="CP018867">
    <property type="protein sequence ID" value="AUI71778.1"/>
    <property type="molecule type" value="Genomic_DNA"/>
</dbReference>
<dbReference type="KEGG" id="lali:LA20249_06135"/>